<reference evidence="2" key="1">
    <citation type="submission" date="2021-01" db="UniProtKB">
        <authorList>
            <consortium name="EnsemblPlants"/>
        </authorList>
    </citation>
    <scope>IDENTIFICATION</scope>
</reference>
<dbReference type="InterPro" id="IPR006045">
    <property type="entry name" value="Cupin_1"/>
</dbReference>
<dbReference type="InterPro" id="IPR011051">
    <property type="entry name" value="RmlC_Cupin_sf"/>
</dbReference>
<name>A0A7N0TAM5_KALFE</name>
<evidence type="ECO:0000259" key="1">
    <source>
        <dbReference type="SMART" id="SM00835"/>
    </source>
</evidence>
<dbReference type="CDD" id="cd02245">
    <property type="entry name" value="cupin_7S_vicilin-like_C"/>
    <property type="match status" value="1"/>
</dbReference>
<accession>A0A7N0TAM5</accession>
<dbReference type="SUPFAM" id="SSF51182">
    <property type="entry name" value="RmlC-like cupins"/>
    <property type="match status" value="1"/>
</dbReference>
<dbReference type="SMART" id="SM00835">
    <property type="entry name" value="Cupin_1"/>
    <property type="match status" value="1"/>
</dbReference>
<evidence type="ECO:0000313" key="2">
    <source>
        <dbReference type="EnsemblPlants" id="Kaladp0029s0104.1.v1.1"/>
    </source>
</evidence>
<dbReference type="PANTHER" id="PTHR31189">
    <property type="entry name" value="OS03G0336100 PROTEIN-RELATED"/>
    <property type="match status" value="1"/>
</dbReference>
<proteinExistence type="predicted"/>
<dbReference type="Proteomes" id="UP000594263">
    <property type="component" value="Unplaced"/>
</dbReference>
<dbReference type="PANTHER" id="PTHR31189:SF2">
    <property type="entry name" value="RMLC-LIKE CUPINS SUPERFAMILY PROTEIN"/>
    <property type="match status" value="1"/>
</dbReference>
<dbReference type="EnsemblPlants" id="Kaladp0029s0104.1.v1.1">
    <property type="protein sequence ID" value="Kaladp0029s0104.1.v1.1"/>
    <property type="gene ID" value="Kaladp0029s0104.v1.1"/>
</dbReference>
<dbReference type="InterPro" id="IPR014710">
    <property type="entry name" value="RmlC-like_jellyroll"/>
</dbReference>
<dbReference type="OMA" id="NDCEMLQ"/>
<evidence type="ECO:0000313" key="3">
    <source>
        <dbReference type="Proteomes" id="UP000594263"/>
    </source>
</evidence>
<feature type="domain" description="Cupin type-1" evidence="1">
    <location>
        <begin position="34"/>
        <end position="183"/>
    </location>
</feature>
<dbReference type="Gramene" id="Kaladp0029s0104.1.v1.1">
    <property type="protein sequence ID" value="Kaladp0029s0104.1.v1.1"/>
    <property type="gene ID" value="Kaladp0029s0104.v1.1"/>
</dbReference>
<sequence>MTYRRRLLRSLFVSEDDKAKGSSSRRGKGGPDSYNLYDRTPDFKNNYGWSVALEEHDYSFLEHSGVSVFLVNLTAGSMMAPHVNPTATEYGVVLGGSGTLQIVYPNGTSAVNTQIKEGDVFVVPRYFPFCQIASRTGPLEFFGFTTSSRRNWPQFLVGASSVLQTLRGPELAAAFGVSLERFDSIAGAQREAVILPTAEVAPGDVESSKEETE</sequence>
<dbReference type="Pfam" id="PF00190">
    <property type="entry name" value="Cupin_1"/>
    <property type="match status" value="1"/>
</dbReference>
<protein>
    <recommendedName>
        <fullName evidence="1">Cupin type-1 domain-containing protein</fullName>
    </recommendedName>
</protein>
<keyword evidence="3" id="KW-1185">Reference proteome</keyword>
<organism evidence="2 3">
    <name type="scientific">Kalanchoe fedtschenkoi</name>
    <name type="common">Lavender scallops</name>
    <name type="synonym">South American air plant</name>
    <dbReference type="NCBI Taxonomy" id="63787"/>
    <lineage>
        <taxon>Eukaryota</taxon>
        <taxon>Viridiplantae</taxon>
        <taxon>Streptophyta</taxon>
        <taxon>Embryophyta</taxon>
        <taxon>Tracheophyta</taxon>
        <taxon>Spermatophyta</taxon>
        <taxon>Magnoliopsida</taxon>
        <taxon>eudicotyledons</taxon>
        <taxon>Gunneridae</taxon>
        <taxon>Pentapetalae</taxon>
        <taxon>Saxifragales</taxon>
        <taxon>Crassulaceae</taxon>
        <taxon>Kalanchoe</taxon>
    </lineage>
</organism>
<dbReference type="InterPro" id="IPR050253">
    <property type="entry name" value="Seed_Storage-Functional"/>
</dbReference>
<dbReference type="Gene3D" id="2.60.120.10">
    <property type="entry name" value="Jelly Rolls"/>
    <property type="match status" value="1"/>
</dbReference>
<dbReference type="AlphaFoldDB" id="A0A7N0TAM5"/>